<dbReference type="AlphaFoldDB" id="A0A8K2A1G6"/>
<dbReference type="InterPro" id="IPR016163">
    <property type="entry name" value="Ald_DH_C"/>
</dbReference>
<keyword evidence="2" id="KW-0560">Oxidoreductase</keyword>
<proteinExistence type="predicted"/>
<evidence type="ECO:0000313" key="4">
    <source>
        <dbReference type="EMBL" id="NCJ08082.1"/>
    </source>
</evidence>
<dbReference type="InterPro" id="IPR016161">
    <property type="entry name" value="Ald_DH/histidinol_DH"/>
</dbReference>
<evidence type="ECO:0000256" key="2">
    <source>
        <dbReference type="ARBA" id="ARBA00023002"/>
    </source>
</evidence>
<keyword evidence="5" id="KW-1185">Reference proteome</keyword>
<dbReference type="Gene3D" id="3.40.309.10">
    <property type="entry name" value="Aldehyde Dehydrogenase, Chain A, domain 2"/>
    <property type="match status" value="1"/>
</dbReference>
<dbReference type="Pfam" id="PF00171">
    <property type="entry name" value="Aldedh"/>
    <property type="match status" value="1"/>
</dbReference>
<dbReference type="InterPro" id="IPR015590">
    <property type="entry name" value="Aldehyde_DH_dom"/>
</dbReference>
<dbReference type="SUPFAM" id="SSF53720">
    <property type="entry name" value="ALDH-like"/>
    <property type="match status" value="1"/>
</dbReference>
<organism evidence="4 5">
    <name type="scientific">Petrachloros mirabilis ULC683</name>
    <dbReference type="NCBI Taxonomy" id="2781853"/>
    <lineage>
        <taxon>Bacteria</taxon>
        <taxon>Bacillati</taxon>
        <taxon>Cyanobacteriota</taxon>
        <taxon>Cyanophyceae</taxon>
        <taxon>Synechococcales</taxon>
        <taxon>Petrachlorosaceae</taxon>
        <taxon>Petrachloros</taxon>
        <taxon>Petrachloros mirabilis</taxon>
    </lineage>
</organism>
<comment type="caution">
    <text evidence="4">The sequence shown here is derived from an EMBL/GenBank/DDBJ whole genome shotgun (WGS) entry which is preliminary data.</text>
</comment>
<dbReference type="GO" id="GO:0016620">
    <property type="term" value="F:oxidoreductase activity, acting on the aldehyde or oxo group of donors, NAD or NADP as acceptor"/>
    <property type="evidence" value="ECO:0007669"/>
    <property type="project" value="InterPro"/>
</dbReference>
<reference evidence="4" key="1">
    <citation type="submission" date="2019-12" db="EMBL/GenBank/DDBJ databases">
        <title>High-Quality draft genome sequences of three cyanobacteria isolated from the limestone walls of the Old Cathedral of Coimbra.</title>
        <authorList>
            <person name="Tiago I."/>
            <person name="Soares F."/>
            <person name="Portugal A."/>
        </authorList>
    </citation>
    <scope>NUCLEOTIDE SEQUENCE [LARGE SCALE GENOMIC DNA]</scope>
    <source>
        <strain evidence="4">C</strain>
    </source>
</reference>
<feature type="domain" description="Aldehyde dehydrogenase" evidence="3">
    <location>
        <begin position="206"/>
        <end position="337"/>
    </location>
</feature>
<evidence type="ECO:0000259" key="3">
    <source>
        <dbReference type="Pfam" id="PF00171"/>
    </source>
</evidence>
<accession>A0A8K2A1G6</accession>
<name>A0A8K2A1G6_9CYAN</name>
<dbReference type="InterPro" id="IPR016162">
    <property type="entry name" value="Ald_DH_N"/>
</dbReference>
<keyword evidence="1" id="KW-0521">NADP</keyword>
<dbReference type="Proteomes" id="UP000607397">
    <property type="component" value="Unassembled WGS sequence"/>
</dbReference>
<dbReference type="EMBL" id="WVIC01000040">
    <property type="protein sequence ID" value="NCJ08082.1"/>
    <property type="molecule type" value="Genomic_DNA"/>
</dbReference>
<dbReference type="RefSeq" id="WP_161826559.1">
    <property type="nucleotide sequence ID" value="NZ_WVIC01000040.1"/>
</dbReference>
<evidence type="ECO:0000256" key="1">
    <source>
        <dbReference type="ARBA" id="ARBA00022857"/>
    </source>
</evidence>
<dbReference type="Gene3D" id="3.40.605.10">
    <property type="entry name" value="Aldehyde Dehydrogenase, Chain A, domain 1"/>
    <property type="match status" value="1"/>
</dbReference>
<protein>
    <submittedName>
        <fullName evidence="4">Aldehyde dehydrogenase family protein</fullName>
    </submittedName>
</protein>
<evidence type="ECO:0000313" key="5">
    <source>
        <dbReference type="Proteomes" id="UP000607397"/>
    </source>
</evidence>
<sequence length="554" mass="60647">MYGNCSHLPEVESVLTKLPQQQQIWVQIGIPDRIHYLQQCLDATLAIAPLWANAICAAQGIDSTDPLAGEAWLTGPVAVLMNLRQLIDALEAGGCPSPVRTRQDHSGQVIAQIFPDNLMDRLLWLGFKGEVWLQPGQPPSQGQIYRQPTQGKVALVLGAGNVASIGPMDALYKLFVENQVVLLKLNPVNGYGEPFLSQALAPLIADGFLQIVQGGAELGQALCQHPAIDTVHLTGSHRTHDAIVWGTTPTEQGQRKVRLQPLLTKPVTSELGCVTPVLVVPGRWSQAELQFQARHVASMVAHNASFNCVAAKVLVLAQGWPQRQAFLDCLYQALAQIPPRQAYYPGAQERYQGFCDRYPQAQVLGAPAPNAVPWTVIPDVPPASGEYALTEEAFCGLLAEVSLEATTPTEFLAQAVPFANEQIWGSLSCMVLIDPRSQRACQQELQGAIAALRYGGIGINIWTGVIYQMGSTTWGAFPGNPLTDIESGRGVVHNTYLFDHPQKSVVYAPFRIFPKPLWFADHRNLRQVAQRFAQLQHRPSWLRFIQVVIAALRG</sequence>
<gene>
    <name evidence="4" type="ORF">GS597_16525</name>
</gene>